<dbReference type="InterPro" id="IPR017504">
    <property type="entry name" value="CHP03067_Planctomycetes"/>
</dbReference>
<protein>
    <submittedName>
        <fullName evidence="2">TIGR03067 domain-containing protein</fullName>
    </submittedName>
</protein>
<feature type="compositionally biased region" description="Basic and acidic residues" evidence="1">
    <location>
        <begin position="40"/>
        <end position="64"/>
    </location>
</feature>
<feature type="region of interest" description="Disordered" evidence="1">
    <location>
        <begin position="34"/>
        <end position="65"/>
    </location>
</feature>
<reference evidence="2" key="1">
    <citation type="submission" date="2024-05" db="EMBL/GenBank/DDBJ databases">
        <title>Planctomycetes of the genus Singulisphaera possess chitinolytic capabilities.</title>
        <authorList>
            <person name="Ivanova A."/>
        </authorList>
    </citation>
    <scope>NUCLEOTIDE SEQUENCE</scope>
    <source>
        <strain evidence="2">Ch08T</strain>
    </source>
</reference>
<organism evidence="2">
    <name type="scientific">Singulisphaera sp. Ch08</name>
    <dbReference type="NCBI Taxonomy" id="3120278"/>
    <lineage>
        <taxon>Bacteria</taxon>
        <taxon>Pseudomonadati</taxon>
        <taxon>Planctomycetota</taxon>
        <taxon>Planctomycetia</taxon>
        <taxon>Isosphaerales</taxon>
        <taxon>Isosphaeraceae</taxon>
        <taxon>Singulisphaera</taxon>
    </lineage>
</organism>
<accession>A0AAU7CQV0</accession>
<dbReference type="EMBL" id="CP155447">
    <property type="protein sequence ID" value="XBH07370.1"/>
    <property type="molecule type" value="Genomic_DNA"/>
</dbReference>
<dbReference type="NCBIfam" id="TIGR03067">
    <property type="entry name" value="Planc_TIGR03067"/>
    <property type="match status" value="1"/>
</dbReference>
<dbReference type="RefSeq" id="WP_406700207.1">
    <property type="nucleotide sequence ID" value="NZ_CP155447.1"/>
</dbReference>
<sequence>MAVDFDRQEAMTPDDQPGAVQLVIDGDRYRYTEPSGGFEGRYRLEPTKRPKEIDSIPTSGEHRGKVAPGIYEIEGNTHRVCFALPGSEDRPTTLGESPGGGCRHYVMKKVTG</sequence>
<dbReference type="AlphaFoldDB" id="A0AAU7CQV0"/>
<name>A0AAU7CQV0_9BACT</name>
<gene>
    <name evidence="2" type="ORF">V5E97_15390</name>
</gene>
<proteinExistence type="predicted"/>
<evidence type="ECO:0000313" key="2">
    <source>
        <dbReference type="EMBL" id="XBH07370.1"/>
    </source>
</evidence>
<evidence type="ECO:0000256" key="1">
    <source>
        <dbReference type="SAM" id="MobiDB-lite"/>
    </source>
</evidence>